<dbReference type="Pfam" id="PF09323">
    <property type="entry name" value="DUF1980"/>
    <property type="match status" value="1"/>
</dbReference>
<evidence type="ECO:0000313" key="4">
    <source>
        <dbReference type="EMBL" id="AMK50440.1"/>
    </source>
</evidence>
<feature type="transmembrane region" description="Helical" evidence="1">
    <location>
        <begin position="12"/>
        <end position="33"/>
    </location>
</feature>
<keyword evidence="1" id="KW-0812">Transmembrane</keyword>
<dbReference type="PANTHER" id="PTHR40047">
    <property type="entry name" value="UPF0703 PROTEIN YCGQ"/>
    <property type="match status" value="1"/>
</dbReference>
<dbReference type="AlphaFoldDB" id="A0A140DMF7"/>
<evidence type="ECO:0000256" key="1">
    <source>
        <dbReference type="SAM" id="Phobius"/>
    </source>
</evidence>
<dbReference type="KEGG" id="cbei:LF65_06510"/>
<evidence type="ECO:0000259" key="2">
    <source>
        <dbReference type="Pfam" id="PF09323"/>
    </source>
</evidence>
<evidence type="ECO:0000259" key="3">
    <source>
        <dbReference type="Pfam" id="PF21537"/>
    </source>
</evidence>
<feature type="domain" description="DUF1980" evidence="3">
    <location>
        <begin position="152"/>
        <end position="271"/>
    </location>
</feature>
<sequence length="272" mass="30400">MKKINAEVVAKILILLGFSIFYLKIIVSNEILAYVHPRIIPFAIFGMISMFIITLFLISDVFYNNRKKFKIKNHFIFIFPLIMIIFMQSSSANSATKSIDANGNLNESSSTNSSSNNSNNSLPSLNSTYELYSGKSESDGQGQIDKIQLNIVNDIIEVNINNFVSSLDEILGNPKKYEGKEIEISGFVYRDKDLKENQFIIARFMMVCCAADLQVAGIECSSSDSGSYDNGTWVKIKGKIKINTSEDGIDPIIAVENIEKDPTPDTSYVYPF</sequence>
<dbReference type="NCBIfam" id="TIGR03943">
    <property type="entry name" value="TIGR03943 family putative permease subunit"/>
    <property type="match status" value="1"/>
</dbReference>
<dbReference type="Pfam" id="PF21537">
    <property type="entry name" value="DUF1980_C"/>
    <property type="match status" value="1"/>
</dbReference>
<feature type="transmembrane region" description="Helical" evidence="1">
    <location>
        <begin position="39"/>
        <end position="63"/>
    </location>
</feature>
<dbReference type="PANTHER" id="PTHR40047:SF1">
    <property type="entry name" value="UPF0703 PROTEIN YCGQ"/>
    <property type="match status" value="1"/>
</dbReference>
<proteinExistence type="predicted"/>
<name>A0A140DMF7_CLOBE</name>
<organism evidence="4 5">
    <name type="scientific">Clostridium beijerinckii</name>
    <name type="common">Clostridium MP</name>
    <dbReference type="NCBI Taxonomy" id="1520"/>
    <lineage>
        <taxon>Bacteria</taxon>
        <taxon>Bacillati</taxon>
        <taxon>Bacillota</taxon>
        <taxon>Clostridia</taxon>
        <taxon>Eubacteriales</taxon>
        <taxon>Clostridiaceae</taxon>
        <taxon>Clostridium</taxon>
    </lineage>
</organism>
<dbReference type="Proteomes" id="UP000031866">
    <property type="component" value="Chromosome"/>
</dbReference>
<feature type="transmembrane region" description="Helical" evidence="1">
    <location>
        <begin position="75"/>
        <end position="92"/>
    </location>
</feature>
<accession>A0A140DMF7</accession>
<feature type="domain" description="DUF1980" evidence="2">
    <location>
        <begin position="11"/>
        <end position="94"/>
    </location>
</feature>
<dbReference type="InterPro" id="IPR048493">
    <property type="entry name" value="DUF1980_N"/>
</dbReference>
<gene>
    <name evidence="4" type="ORF">LF65_06510</name>
</gene>
<dbReference type="InterPro" id="IPR015402">
    <property type="entry name" value="DUF1980"/>
</dbReference>
<dbReference type="STRING" id="1520.LF65_06510"/>
<reference evidence="5" key="1">
    <citation type="submission" date="2014-12" db="EMBL/GenBank/DDBJ databases">
        <title>Genome sequence of Clostridium beijerinckii strain 59B.</title>
        <authorList>
            <person name="Little G.T."/>
            <person name="Minton N.P."/>
        </authorList>
    </citation>
    <scope>NUCLEOTIDE SEQUENCE [LARGE SCALE GENOMIC DNA]</scope>
    <source>
        <strain evidence="5">59B</strain>
    </source>
</reference>
<evidence type="ECO:0008006" key="6">
    <source>
        <dbReference type="Google" id="ProtNLM"/>
    </source>
</evidence>
<dbReference type="RefSeq" id="WP_061114878.1">
    <property type="nucleotide sequence ID" value="NZ_CP010086.2"/>
</dbReference>
<protein>
    <recommendedName>
        <fullName evidence="6">TIGR03943 family protein</fullName>
    </recommendedName>
</protein>
<dbReference type="InterPro" id="IPR052955">
    <property type="entry name" value="UPF0703_membrane_permease"/>
</dbReference>
<keyword evidence="1" id="KW-1133">Transmembrane helix</keyword>
<dbReference type="InterPro" id="IPR048447">
    <property type="entry name" value="DUF1980_C"/>
</dbReference>
<dbReference type="OrthoDB" id="9770408at2"/>
<keyword evidence="1" id="KW-0472">Membrane</keyword>
<evidence type="ECO:0000313" key="5">
    <source>
        <dbReference type="Proteomes" id="UP000031866"/>
    </source>
</evidence>
<dbReference type="EMBL" id="CP010086">
    <property type="protein sequence ID" value="AMK50440.1"/>
    <property type="molecule type" value="Genomic_DNA"/>
</dbReference>